<feature type="compositionally biased region" description="Low complexity" evidence="5">
    <location>
        <begin position="873"/>
        <end position="916"/>
    </location>
</feature>
<dbReference type="SUPFAM" id="SSF52540">
    <property type="entry name" value="P-loop containing nucleoside triphosphate hydrolases"/>
    <property type="match status" value="2"/>
</dbReference>
<comment type="caution">
    <text evidence="8">The sequence shown here is derived from an EMBL/GenBank/DDBJ whole genome shotgun (WGS) entry which is preliminary data.</text>
</comment>
<dbReference type="InterPro" id="IPR014001">
    <property type="entry name" value="Helicase_ATP-bd"/>
</dbReference>
<dbReference type="AlphaFoldDB" id="A0A937D055"/>
<evidence type="ECO:0000313" key="9">
    <source>
        <dbReference type="Proteomes" id="UP000605848"/>
    </source>
</evidence>
<feature type="compositionally biased region" description="Basic and acidic residues" evidence="5">
    <location>
        <begin position="927"/>
        <end position="994"/>
    </location>
</feature>
<dbReference type="InterPro" id="IPR001650">
    <property type="entry name" value="Helicase_C-like"/>
</dbReference>
<evidence type="ECO:0000259" key="6">
    <source>
        <dbReference type="PROSITE" id="PS51192"/>
    </source>
</evidence>
<keyword evidence="1" id="KW-0547">Nucleotide-binding</keyword>
<evidence type="ECO:0000313" key="8">
    <source>
        <dbReference type="EMBL" id="MBL0404717.1"/>
    </source>
</evidence>
<dbReference type="GO" id="GO:0016787">
    <property type="term" value="F:hydrolase activity"/>
    <property type="evidence" value="ECO:0007669"/>
    <property type="project" value="UniProtKB-KW"/>
</dbReference>
<dbReference type="PROSITE" id="PS51192">
    <property type="entry name" value="HELICASE_ATP_BIND_1"/>
    <property type="match status" value="1"/>
</dbReference>
<feature type="region of interest" description="Disordered" evidence="5">
    <location>
        <begin position="873"/>
        <end position="1045"/>
    </location>
</feature>
<dbReference type="RefSeq" id="WP_202059676.1">
    <property type="nucleotide sequence ID" value="NZ_JAEQMY010000014.1"/>
</dbReference>
<dbReference type="Pfam" id="PF00271">
    <property type="entry name" value="Helicase_C"/>
    <property type="match status" value="1"/>
</dbReference>
<accession>A0A937D055</accession>
<evidence type="ECO:0000256" key="3">
    <source>
        <dbReference type="ARBA" id="ARBA00022806"/>
    </source>
</evidence>
<protein>
    <submittedName>
        <fullName evidence="8">Helicase</fullName>
    </submittedName>
</protein>
<proteinExistence type="predicted"/>
<dbReference type="PANTHER" id="PTHR12131:SF1">
    <property type="entry name" value="ATP-DEPENDENT RNA HELICASE SUPV3L1, MITOCHONDRIAL-RELATED"/>
    <property type="match status" value="1"/>
</dbReference>
<dbReference type="Proteomes" id="UP000605848">
    <property type="component" value="Unassembled WGS sequence"/>
</dbReference>
<evidence type="ECO:0000256" key="5">
    <source>
        <dbReference type="SAM" id="MobiDB-lite"/>
    </source>
</evidence>
<feature type="domain" description="Helicase ATP-binding" evidence="6">
    <location>
        <begin position="7"/>
        <end position="155"/>
    </location>
</feature>
<evidence type="ECO:0000256" key="2">
    <source>
        <dbReference type="ARBA" id="ARBA00022801"/>
    </source>
</evidence>
<dbReference type="Pfam" id="PF22527">
    <property type="entry name" value="DEXQc_Suv3"/>
    <property type="match status" value="1"/>
</dbReference>
<dbReference type="InterPro" id="IPR027417">
    <property type="entry name" value="P-loop_NTPase"/>
</dbReference>
<dbReference type="Gene3D" id="3.40.50.300">
    <property type="entry name" value="P-loop containing nucleotide triphosphate hydrolases"/>
    <property type="match status" value="2"/>
</dbReference>
<keyword evidence="4" id="KW-0067">ATP-binding</keyword>
<name>A0A937D055_9HYPH</name>
<feature type="compositionally biased region" description="Basic and acidic residues" evidence="5">
    <location>
        <begin position="1009"/>
        <end position="1038"/>
    </location>
</feature>
<evidence type="ECO:0000256" key="1">
    <source>
        <dbReference type="ARBA" id="ARBA00022741"/>
    </source>
</evidence>
<dbReference type="EMBL" id="JAEQMY010000014">
    <property type="protein sequence ID" value="MBL0404717.1"/>
    <property type="molecule type" value="Genomic_DNA"/>
</dbReference>
<dbReference type="PANTHER" id="PTHR12131">
    <property type="entry name" value="ATP-DEPENDENT RNA AND DNA HELICASE"/>
    <property type="match status" value="1"/>
</dbReference>
<gene>
    <name evidence="8" type="ORF">JKG68_12130</name>
</gene>
<dbReference type="PROSITE" id="PS51194">
    <property type="entry name" value="HELICASE_CTER"/>
    <property type="match status" value="1"/>
</dbReference>
<dbReference type="InterPro" id="IPR050699">
    <property type="entry name" value="RNA-DNA_Helicase"/>
</dbReference>
<evidence type="ECO:0000256" key="4">
    <source>
        <dbReference type="ARBA" id="ARBA00022840"/>
    </source>
</evidence>
<organism evidence="8 9">
    <name type="scientific">Microvirga aerilata</name>
    <dbReference type="NCBI Taxonomy" id="670292"/>
    <lineage>
        <taxon>Bacteria</taxon>
        <taxon>Pseudomonadati</taxon>
        <taxon>Pseudomonadota</taxon>
        <taxon>Alphaproteobacteria</taxon>
        <taxon>Hyphomicrobiales</taxon>
        <taxon>Methylobacteriaceae</taxon>
        <taxon>Microvirga</taxon>
    </lineage>
</organism>
<feature type="domain" description="Helicase C-terminal" evidence="7">
    <location>
        <begin position="162"/>
        <end position="315"/>
    </location>
</feature>
<sequence length="1059" mass="116677">MPRRSLPPQVRARGVTAVLGPTNTGKTHLAIERMLGHESGMIGLPLRLLAREVYQRVVEKAGHHNVALITGEEKIKPDRPRYWISTVEAMPRDLDTAFVAVDEIQLASDLDRGHVFTDRLLNQRGREETLLIGSATMRPLIEALIPGVHVVTRPRLSNLSFAGEKKVSRLPRRSAIVAFSAEEVYGIAELIRRQSGGAAVVLGALSPRTRNAQVELYQNGDVDYLIATDAIGMGLNLDVDHVAFASDKKFDGFQFRKLNNPELAQIAGRAGRYMRDGTFGTSGRCPPFDAETVEALENHTFDPVRILQWRNPDLDFSSLARLRDSLGQQPREHGLVRAPTGEDVAALEVLVRDDDIQAYARSQYAVERLWQICQVPDYRKVSPQTHADLVGQLYRFLMKDGAIPADWFARHLSAMDRTDGDIDTLSNRIAQVRTWSFVANRPDWLKDPEHWQDVARQVEDKLSDALHERLAQRFIDRRTSVLMRRLREKTMLEAEITTTGDVTVEGQHIGHLHGFHFVPDPQADTAETKTLRNAASKALAGEIEARADRFAETPDAMLVLSNDGTIRWMGDPVAKLDAGDKLFDPRLRILSDEHLTGPARDKVETRLRAWLKAYVVRLLGPLLQLEDSTELTGLARGIGFQIGEALGVLERSKVLNEVRSLDQDARGALRKAGIRFGAYHLYLPALLKPAPRVLATQLWALQNGGLDQKGIDEIAHLAQSGRTSIPVDPEIAPGLYRAAGFRVCGGRAVRVDILERLADLIRPAIAYRPGITPGEPPAGAADGEGFVPTVSMTSLVGCAGEDFAMILKSLGYVVDRRPGPAITVPLVEAPRAVEQPMPAQAETAAPAETEVAPVEASDAAAGSEEIGAVAVEAPEASVSEQEIEASAAEAVASPEGQAMAPAETAAEAPTEAPAEPEMIEVWRQGRRQHEGGQARHGRERDARGGRHQERSDRGERPDRGERQDRGDRRPRQGEAQGEHQGGDRRPRQDRREAQGEGGRPQNRPPRGPGRGDDRRGPRPDKRPDNRRDGGHERREKQPDPNSPFAKLMALKAQLEDSKK</sequence>
<dbReference type="GO" id="GO:0004386">
    <property type="term" value="F:helicase activity"/>
    <property type="evidence" value="ECO:0007669"/>
    <property type="project" value="UniProtKB-KW"/>
</dbReference>
<dbReference type="SMART" id="SM00490">
    <property type="entry name" value="HELICc"/>
    <property type="match status" value="1"/>
</dbReference>
<keyword evidence="2" id="KW-0378">Hydrolase</keyword>
<evidence type="ECO:0000259" key="7">
    <source>
        <dbReference type="PROSITE" id="PS51194"/>
    </source>
</evidence>
<dbReference type="GO" id="GO:0005524">
    <property type="term" value="F:ATP binding"/>
    <property type="evidence" value="ECO:0007669"/>
    <property type="project" value="UniProtKB-KW"/>
</dbReference>
<keyword evidence="3 8" id="KW-0347">Helicase</keyword>
<dbReference type="InterPro" id="IPR055206">
    <property type="entry name" value="DEXQc_SUV3"/>
</dbReference>
<keyword evidence="9" id="KW-1185">Reference proteome</keyword>
<reference evidence="8" key="1">
    <citation type="submission" date="2021-01" db="EMBL/GenBank/DDBJ databases">
        <title>Microvirga sp.</title>
        <authorList>
            <person name="Kim M.K."/>
        </authorList>
    </citation>
    <scope>NUCLEOTIDE SEQUENCE</scope>
    <source>
        <strain evidence="8">5420S-16</strain>
    </source>
</reference>